<evidence type="ECO:0000313" key="1">
    <source>
        <dbReference type="EMBL" id="KAF9886247.1"/>
    </source>
</evidence>
<proteinExistence type="predicted"/>
<name>A0AAD4CIL0_ASPNN</name>
<dbReference type="Proteomes" id="UP001194746">
    <property type="component" value="Unassembled WGS sequence"/>
</dbReference>
<evidence type="ECO:0000313" key="2">
    <source>
        <dbReference type="Proteomes" id="UP001194746"/>
    </source>
</evidence>
<comment type="caution">
    <text evidence="1">The sequence shown here is derived from an EMBL/GenBank/DDBJ whole genome shotgun (WGS) entry which is preliminary data.</text>
</comment>
<organism evidence="1 2">
    <name type="scientific">Aspergillus nanangensis</name>
    <dbReference type="NCBI Taxonomy" id="2582783"/>
    <lineage>
        <taxon>Eukaryota</taxon>
        <taxon>Fungi</taxon>
        <taxon>Dikarya</taxon>
        <taxon>Ascomycota</taxon>
        <taxon>Pezizomycotina</taxon>
        <taxon>Eurotiomycetes</taxon>
        <taxon>Eurotiomycetidae</taxon>
        <taxon>Eurotiales</taxon>
        <taxon>Aspergillaceae</taxon>
        <taxon>Aspergillus</taxon>
        <taxon>Aspergillus subgen. Circumdati</taxon>
    </lineage>
</organism>
<gene>
    <name evidence="1" type="ORF">FE257_011860</name>
</gene>
<keyword evidence="2" id="KW-1185">Reference proteome</keyword>
<dbReference type="AlphaFoldDB" id="A0AAD4CIL0"/>
<reference evidence="1" key="2">
    <citation type="submission" date="2020-02" db="EMBL/GenBank/DDBJ databases">
        <authorList>
            <person name="Gilchrist C.L.M."/>
            <person name="Chooi Y.-H."/>
        </authorList>
    </citation>
    <scope>NUCLEOTIDE SEQUENCE</scope>
    <source>
        <strain evidence="1">MST-FP2251</strain>
    </source>
</reference>
<sequence length="446" mass="50471">MSNERSAAAPLENDLARALEALQKFEIGSLQEDIDAAIDFARTYVQALPIDDKGRPGALTVLGTSLQRRYHTATEKDINDLDETVNMAREAVELDIKLHTGESHIYFENLERVLKFRYQEMRDATPQLDASTKVLHQLLDLTPKGSQYHAFTLNILSSLYSFGFKVTESLEYLDEAIATAKLAVSVTPQRHPFRAVMLEKLSDLHSVRFESTQSISDLDDVISVSKEAVEELPEGSGNQLQLINNVAVAFSRRYGLRNDVADIEKAIEYGQTSVKVAPTGSWGGRPFSQKELMLYNLRKDTRTYYERTGNVPRFDGDIIDSLNIIGMVVKDCDNEVEKLCKLADAFHRLYEETNRVQEIEYAVMVTLEAMRNIDDSHEEWEAVQDYYRARYRVWSEHTGMMPDSEIAYMAFAGGGSWIPPELTADLGLTTPCMIFTGKLSEEQMNF</sequence>
<protein>
    <submittedName>
        <fullName evidence="1">Uncharacterized protein</fullName>
    </submittedName>
</protein>
<reference evidence="1" key="1">
    <citation type="journal article" date="2019" name="Beilstein J. Org. Chem.">
        <title>Nanangenines: drimane sesquiterpenoids as the dominant metabolite cohort of a novel Australian fungus, Aspergillus nanangensis.</title>
        <authorList>
            <person name="Lacey H.J."/>
            <person name="Gilchrist C.L.M."/>
            <person name="Crombie A."/>
            <person name="Kalaitzis J.A."/>
            <person name="Vuong D."/>
            <person name="Rutledge P.J."/>
            <person name="Turner P."/>
            <person name="Pitt J.I."/>
            <person name="Lacey E."/>
            <person name="Chooi Y.H."/>
            <person name="Piggott A.M."/>
        </authorList>
    </citation>
    <scope>NUCLEOTIDE SEQUENCE</scope>
    <source>
        <strain evidence="1">MST-FP2251</strain>
    </source>
</reference>
<dbReference type="EMBL" id="VCAU01000080">
    <property type="protein sequence ID" value="KAF9886247.1"/>
    <property type="molecule type" value="Genomic_DNA"/>
</dbReference>
<accession>A0AAD4CIL0</accession>